<feature type="coiled-coil region" evidence="5">
    <location>
        <begin position="274"/>
        <end position="308"/>
    </location>
</feature>
<evidence type="ECO:0000256" key="2">
    <source>
        <dbReference type="ARBA" id="ARBA00022553"/>
    </source>
</evidence>
<dbReference type="InterPro" id="IPR049885">
    <property type="entry name" value="MTCL1-3"/>
</dbReference>
<feature type="compositionally biased region" description="Basic and acidic residues" evidence="6">
    <location>
        <begin position="384"/>
        <end position="399"/>
    </location>
</feature>
<dbReference type="GO" id="GO:0016020">
    <property type="term" value="C:membrane"/>
    <property type="evidence" value="ECO:0007669"/>
    <property type="project" value="UniProtKB-SubCell"/>
</dbReference>
<accession>A0A671L716</accession>
<keyword evidence="10" id="KW-1185">Reference proteome</keyword>
<evidence type="ECO:0000313" key="9">
    <source>
        <dbReference type="Ensembl" id="ENSSANP00000015826.1"/>
    </source>
</evidence>
<feature type="compositionally biased region" description="Low complexity" evidence="6">
    <location>
        <begin position="1347"/>
        <end position="1357"/>
    </location>
</feature>
<feature type="coiled-coil region" evidence="5">
    <location>
        <begin position="9"/>
        <end position="43"/>
    </location>
</feature>
<feature type="domain" description="SOGA coiled-coil" evidence="7">
    <location>
        <begin position="141"/>
        <end position="237"/>
    </location>
</feature>
<comment type="subcellular location">
    <subcellularLocation>
        <location evidence="1">Membrane</location>
    </subcellularLocation>
</comment>
<protein>
    <submittedName>
        <fullName evidence="9">Microtubule cross-linking factor 1-like</fullName>
    </submittedName>
</protein>
<dbReference type="Pfam" id="PF11365">
    <property type="entry name" value="SOGA"/>
    <property type="match status" value="2"/>
</dbReference>
<evidence type="ECO:0000256" key="6">
    <source>
        <dbReference type="SAM" id="MobiDB-lite"/>
    </source>
</evidence>
<feature type="domain" description="SOGA 1/2-like coiled-coil" evidence="8">
    <location>
        <begin position="864"/>
        <end position="910"/>
    </location>
</feature>
<feature type="region of interest" description="Disordered" evidence="6">
    <location>
        <begin position="1317"/>
        <end position="1377"/>
    </location>
</feature>
<dbReference type="Pfam" id="PF14818">
    <property type="entry name" value="SOGA1-2-like_CC"/>
    <property type="match status" value="1"/>
</dbReference>
<dbReference type="PANTHER" id="PTHR15742">
    <property type="entry name" value="GIRDIN"/>
    <property type="match status" value="1"/>
</dbReference>
<evidence type="ECO:0000256" key="1">
    <source>
        <dbReference type="ARBA" id="ARBA00004370"/>
    </source>
</evidence>
<feature type="domain" description="SOGA coiled-coil" evidence="7">
    <location>
        <begin position="273"/>
        <end position="365"/>
    </location>
</feature>
<feature type="region of interest" description="Disordered" evidence="6">
    <location>
        <begin position="1230"/>
        <end position="1256"/>
    </location>
</feature>
<feature type="compositionally biased region" description="Polar residues" evidence="6">
    <location>
        <begin position="1358"/>
        <end position="1377"/>
    </location>
</feature>
<feature type="region of interest" description="Disordered" evidence="6">
    <location>
        <begin position="1495"/>
        <end position="1592"/>
    </location>
</feature>
<feature type="coiled-coil region" evidence="5">
    <location>
        <begin position="450"/>
        <end position="484"/>
    </location>
</feature>
<keyword evidence="4" id="KW-0472">Membrane</keyword>
<feature type="compositionally biased region" description="Polar residues" evidence="6">
    <location>
        <begin position="1331"/>
        <end position="1343"/>
    </location>
</feature>
<name>A0A671L716_9TELE</name>
<dbReference type="GO" id="GO:0010506">
    <property type="term" value="P:regulation of autophagy"/>
    <property type="evidence" value="ECO:0007669"/>
    <property type="project" value="InterPro"/>
</dbReference>
<feature type="compositionally biased region" description="Basic and acidic residues" evidence="6">
    <location>
        <begin position="1018"/>
        <end position="1030"/>
    </location>
</feature>
<keyword evidence="2" id="KW-0597">Phosphoprotein</keyword>
<evidence type="ECO:0000313" key="10">
    <source>
        <dbReference type="Proteomes" id="UP000472260"/>
    </source>
</evidence>
<feature type="compositionally biased region" description="Basic and acidic residues" evidence="6">
    <location>
        <begin position="648"/>
        <end position="657"/>
    </location>
</feature>
<dbReference type="InterPro" id="IPR027882">
    <property type="entry name" value="SOGA1/2-like_CC"/>
</dbReference>
<feature type="coiled-coil region" evidence="5">
    <location>
        <begin position="213"/>
        <end position="247"/>
    </location>
</feature>
<feature type="region of interest" description="Disordered" evidence="6">
    <location>
        <begin position="380"/>
        <end position="399"/>
    </location>
</feature>
<organism evidence="9 10">
    <name type="scientific">Sinocyclocheilus anshuiensis</name>
    <dbReference type="NCBI Taxonomy" id="1608454"/>
    <lineage>
        <taxon>Eukaryota</taxon>
        <taxon>Metazoa</taxon>
        <taxon>Chordata</taxon>
        <taxon>Craniata</taxon>
        <taxon>Vertebrata</taxon>
        <taxon>Euteleostomi</taxon>
        <taxon>Actinopterygii</taxon>
        <taxon>Neopterygii</taxon>
        <taxon>Teleostei</taxon>
        <taxon>Ostariophysi</taxon>
        <taxon>Cypriniformes</taxon>
        <taxon>Cyprinidae</taxon>
        <taxon>Cyprininae</taxon>
        <taxon>Sinocyclocheilus</taxon>
    </lineage>
</organism>
<feature type="coiled-coil region" evidence="5">
    <location>
        <begin position="72"/>
        <end position="120"/>
    </location>
</feature>
<feature type="compositionally biased region" description="Basic and acidic residues" evidence="6">
    <location>
        <begin position="1511"/>
        <end position="1523"/>
    </location>
</feature>
<dbReference type="InterPro" id="IPR027881">
    <property type="entry name" value="SOGA_CC"/>
</dbReference>
<reference evidence="9" key="2">
    <citation type="submission" date="2025-09" db="UniProtKB">
        <authorList>
            <consortium name="Ensembl"/>
        </authorList>
    </citation>
    <scope>IDENTIFICATION</scope>
</reference>
<feature type="region of interest" description="Disordered" evidence="6">
    <location>
        <begin position="316"/>
        <end position="335"/>
    </location>
</feature>
<feature type="coiled-coil region" evidence="5">
    <location>
        <begin position="780"/>
        <end position="807"/>
    </location>
</feature>
<gene>
    <name evidence="9" type="primary">LOC107696625</name>
</gene>
<dbReference type="PANTHER" id="PTHR15742:SF3">
    <property type="entry name" value="MICROTUBULE CROSS-LINKING FACTOR 1"/>
    <property type="match status" value="1"/>
</dbReference>
<reference evidence="9" key="1">
    <citation type="submission" date="2025-08" db="UniProtKB">
        <authorList>
            <consortium name="Ensembl"/>
        </authorList>
    </citation>
    <scope>IDENTIFICATION</scope>
</reference>
<feature type="region of interest" description="Disordered" evidence="6">
    <location>
        <begin position="1400"/>
        <end position="1446"/>
    </location>
</feature>
<feature type="coiled-coil region" evidence="5">
    <location>
        <begin position="874"/>
        <end position="905"/>
    </location>
</feature>
<feature type="region of interest" description="Disordered" evidence="6">
    <location>
        <begin position="637"/>
        <end position="657"/>
    </location>
</feature>
<feature type="coiled-coil region" evidence="5">
    <location>
        <begin position="156"/>
        <end position="183"/>
    </location>
</feature>
<feature type="region of interest" description="Disordered" evidence="6">
    <location>
        <begin position="1011"/>
        <end position="1036"/>
    </location>
</feature>
<keyword evidence="3 5" id="KW-0175">Coiled coil</keyword>
<evidence type="ECO:0000256" key="5">
    <source>
        <dbReference type="SAM" id="Coils"/>
    </source>
</evidence>
<proteinExistence type="predicted"/>
<sequence>MEEIRDSYLEEEVYQLQELRRELDRSNKNCRILQYRLRKAEQKSLRVAQTGHVDGELLRGLEQDLKVAKDVSVRLHNELETVEDKRTRAEDENEQLRQNLIEVEISKQAMQNELERAKETALRRRGSRETFKDKKSLTQEDSADLRCQLQFAKEESSLMRKKMAKLGREKDELEQELQKYKSVYGDVDSPLPLAEVTGGGPHTSREAELRLRLKLVEEEANILGRKIVELEVENRGLRAENEDLRCQYERDCFGREPFSSVPTSPYGGDALESASELRRHLQFVEEEAELLRRSISEIEDHNKQLTSELNRFKFGPSQADRESEGAEGGNGGSGATLQEELKTARLQINELSGKVMKLQYENRVLISNMQRCDLVANLGIHTSSPRDSDVDSDAGRREADEDEMARLLLLHPKREGPVGGESDSDDLFEKTATSGFVSGEKASDPGELGVAELAQRRQEDRETLNNVRREAERLGKMVERLIVDTDSLIREGRLVVLGGELLAEGLEFRGDGGSAESKPDSQVLDSINTRMRAFRSELQQFMDKVDHLGEGLRDRVDDLSPMPNLTESSSFLSTVTSMSRDSPIGTLGRDLVTDFQCWDFETAVLCSDGVQLRDPVLSEMRTPTRETQLRLEHDRRMRDSFTSSITQEEERRRAEARRGLELQGLQSHEPTWPQERVLLQQEVRLFRHNMVIVYMKLHWILMHWRLGRRTDGLEEGAHYERLENIPELGIMVDQGDGETEREDKVCAQITGSDLTEPSPLLLSPETFQYQKQAGDSRRVLHALRSLLEEFRAELREEAQRRWQLQQTLANETAAWEIQRAEMRSHVAKCCFGIGELGSADSADVLQQEREEQHRLLADSHSTALELRWKLQHGEKRWTRERNELLERFEKERQEWDRSLREMHRKMEKVRGVNPAYFTHTHQYMVDKTCTVTAFKCSIAFNTIQDVSKQLHRDKQENRSLFLDALSLDPLSEARSSVPPPSRLESEKRFPHLKEVRDRSVCSMSDFQRLMDSSPFLPDKSKPGEHGRDDVTPPLSPDDLKYIEEFNSKGWDLPTSSLAACPIPGPVIPSPVMEAWTERAESRRAESTSEAFQPASWYLTTSATLTTNTMSSPEYCQKLPLRAAQGGEQFGVNVLHSLVQGERSAPGSPEQEYMFSKVTNVKGEEVVGGAEEVFGGRPCELRSHLEAGLRPGERPSICAAVGYTSSLDLELSRNLSDDMKEKVFCARNAIQSSSASGSSPPERQLRDMASQTNGLTTRGTQTTQTISVGLQTEALRTLTSSPHRCLTPKGGSTPISSPSRSLRKMQYSPVVQAKFERPCCSPKYGSPKLQRKPSNSGKSEQPASQIRAPTPTTTAQQQKGNNESAWARSTTTRDSPVHTTINDGLSSLFNIIDHTPIAYDPLQKFNKSPSRSRPTEAGPQGPADPKSPSVCAAQEPLRNSRGRSPSPVQLIVETQGEKSPEVISIRQDLSAPPGYTLAENAARILNKKLLEQSFREERRLSTSSAAAPNKTGDTEKPECLEDLPRSPVAPPLDSCFLRPARPSNRCPPSRWAAHSPSSSPNCKGRREMFRFPSPVRPVQTIPETEEPGQEVFP</sequence>
<feature type="region of interest" description="Disordered" evidence="6">
    <location>
        <begin position="1278"/>
        <end position="1305"/>
    </location>
</feature>
<evidence type="ECO:0000259" key="7">
    <source>
        <dbReference type="Pfam" id="PF11365"/>
    </source>
</evidence>
<dbReference type="Ensembl" id="ENSSANT00000016886.1">
    <property type="protein sequence ID" value="ENSSANP00000015826.1"/>
    <property type="gene ID" value="ENSSANG00000008338.1"/>
</dbReference>
<evidence type="ECO:0000259" key="8">
    <source>
        <dbReference type="Pfam" id="PF14818"/>
    </source>
</evidence>
<feature type="compositionally biased region" description="Acidic residues" evidence="6">
    <location>
        <begin position="1582"/>
        <end position="1592"/>
    </location>
</feature>
<evidence type="ECO:0000256" key="3">
    <source>
        <dbReference type="ARBA" id="ARBA00023054"/>
    </source>
</evidence>
<dbReference type="Proteomes" id="UP000472260">
    <property type="component" value="Unassembled WGS sequence"/>
</dbReference>
<evidence type="ECO:0000256" key="4">
    <source>
        <dbReference type="ARBA" id="ARBA00023136"/>
    </source>
</evidence>
<dbReference type="GO" id="GO:0005615">
    <property type="term" value="C:extracellular space"/>
    <property type="evidence" value="ECO:0007669"/>
    <property type="project" value="InterPro"/>
</dbReference>